<dbReference type="InterPro" id="IPR000847">
    <property type="entry name" value="LysR_HTH_N"/>
</dbReference>
<evidence type="ECO:0000259" key="5">
    <source>
        <dbReference type="PROSITE" id="PS50931"/>
    </source>
</evidence>
<dbReference type="SUPFAM" id="SSF53850">
    <property type="entry name" value="Periplasmic binding protein-like II"/>
    <property type="match status" value="1"/>
</dbReference>
<dbReference type="InterPro" id="IPR036388">
    <property type="entry name" value="WH-like_DNA-bd_sf"/>
</dbReference>
<evidence type="ECO:0000256" key="4">
    <source>
        <dbReference type="ARBA" id="ARBA00023163"/>
    </source>
</evidence>
<reference evidence="6 7" key="1">
    <citation type="submission" date="2023-10" db="EMBL/GenBank/DDBJ databases">
        <title>Microbacterium xanthum sp. nov., isolated from seaweed.</title>
        <authorList>
            <person name="Lee S.D."/>
        </authorList>
    </citation>
    <scope>NUCLEOTIDE SEQUENCE [LARGE SCALE GENOMIC DNA]</scope>
    <source>
        <strain evidence="6 7">KCTC 19124</strain>
    </source>
</reference>
<dbReference type="Pfam" id="PF03466">
    <property type="entry name" value="LysR_substrate"/>
    <property type="match status" value="1"/>
</dbReference>
<evidence type="ECO:0000313" key="7">
    <source>
        <dbReference type="Proteomes" id="UP001291912"/>
    </source>
</evidence>
<keyword evidence="4" id="KW-0804">Transcription</keyword>
<dbReference type="Pfam" id="PF00126">
    <property type="entry name" value="HTH_1"/>
    <property type="match status" value="1"/>
</dbReference>
<comment type="caution">
    <text evidence="6">The sequence shown here is derived from an EMBL/GenBank/DDBJ whole genome shotgun (WGS) entry which is preliminary data.</text>
</comment>
<dbReference type="Gene3D" id="3.40.190.290">
    <property type="match status" value="1"/>
</dbReference>
<dbReference type="SUPFAM" id="SSF46785">
    <property type="entry name" value="Winged helix' DNA-binding domain"/>
    <property type="match status" value="1"/>
</dbReference>
<dbReference type="PANTHER" id="PTHR30126">
    <property type="entry name" value="HTH-TYPE TRANSCRIPTIONAL REGULATOR"/>
    <property type="match status" value="1"/>
</dbReference>
<dbReference type="PROSITE" id="PS50931">
    <property type="entry name" value="HTH_LYSR"/>
    <property type="match status" value="1"/>
</dbReference>
<accession>A0ABU5N512</accession>
<organism evidence="6 7">
    <name type="scientific">Microbacterium aquimaris</name>
    <dbReference type="NCBI Taxonomy" id="459816"/>
    <lineage>
        <taxon>Bacteria</taxon>
        <taxon>Bacillati</taxon>
        <taxon>Actinomycetota</taxon>
        <taxon>Actinomycetes</taxon>
        <taxon>Micrococcales</taxon>
        <taxon>Microbacteriaceae</taxon>
        <taxon>Microbacterium</taxon>
    </lineage>
</organism>
<dbReference type="Proteomes" id="UP001291912">
    <property type="component" value="Unassembled WGS sequence"/>
</dbReference>
<evidence type="ECO:0000256" key="3">
    <source>
        <dbReference type="ARBA" id="ARBA00023125"/>
    </source>
</evidence>
<sequence>MTPASLDTDTLRLLAAIDEHGSVGAGALACGWSQQAASARIRRAERTVERDLLVRRASGSILTADAVLIVEWARPLLDAEAVFRVSLDALTRTDAAVATIAASQTVSEAYLPAWLTAARATLPATHWRLVSDNSEGVLDRVRSGEAEVGVIESPHPPGGVNASAIGTDRLAMVCNPDHPWATSGRTVSVEEVATEPLAVREPGSGTRATLEHALARHGHEATRPAAELSSTGALRAALRAGIAPGVVSPTLIADDLAGGLLREVATTLELTRPLTAVWRGLLSPHARRFLTLAASDAHNRPVTDS</sequence>
<evidence type="ECO:0000256" key="1">
    <source>
        <dbReference type="ARBA" id="ARBA00009437"/>
    </source>
</evidence>
<comment type="similarity">
    <text evidence="1">Belongs to the LysR transcriptional regulatory family.</text>
</comment>
<protein>
    <submittedName>
        <fullName evidence="6">LysR family transcriptional regulator</fullName>
    </submittedName>
</protein>
<name>A0ABU5N512_9MICO</name>
<keyword evidence="2" id="KW-0805">Transcription regulation</keyword>
<dbReference type="InterPro" id="IPR036390">
    <property type="entry name" value="WH_DNA-bd_sf"/>
</dbReference>
<evidence type="ECO:0000256" key="2">
    <source>
        <dbReference type="ARBA" id="ARBA00023015"/>
    </source>
</evidence>
<dbReference type="InterPro" id="IPR005119">
    <property type="entry name" value="LysR_subst-bd"/>
</dbReference>
<dbReference type="Gene3D" id="1.10.10.10">
    <property type="entry name" value="Winged helix-like DNA-binding domain superfamily/Winged helix DNA-binding domain"/>
    <property type="match status" value="1"/>
</dbReference>
<gene>
    <name evidence="6" type="ORF">R2Q92_04960</name>
</gene>
<dbReference type="EMBL" id="JAWJYN010000001">
    <property type="protein sequence ID" value="MDZ8161177.1"/>
    <property type="molecule type" value="Genomic_DNA"/>
</dbReference>
<keyword evidence="3" id="KW-0238">DNA-binding</keyword>
<evidence type="ECO:0000313" key="6">
    <source>
        <dbReference type="EMBL" id="MDZ8161177.1"/>
    </source>
</evidence>
<dbReference type="PANTHER" id="PTHR30126:SF39">
    <property type="entry name" value="HTH-TYPE TRANSCRIPTIONAL REGULATOR CYSL"/>
    <property type="match status" value="1"/>
</dbReference>
<dbReference type="RefSeq" id="WP_194423820.1">
    <property type="nucleotide sequence ID" value="NZ_BAAAPT010000001.1"/>
</dbReference>
<feature type="domain" description="HTH lysR-type" evidence="5">
    <location>
        <begin position="6"/>
        <end position="63"/>
    </location>
</feature>
<proteinExistence type="inferred from homology"/>
<keyword evidence="7" id="KW-1185">Reference proteome</keyword>